<feature type="active site" description="Proton acceptor" evidence="6">
    <location>
        <position position="209"/>
    </location>
</feature>
<dbReference type="SUPFAM" id="SSF52151">
    <property type="entry name" value="FabD/lysophospholipase-like"/>
    <property type="match status" value="1"/>
</dbReference>
<evidence type="ECO:0000313" key="10">
    <source>
        <dbReference type="Proteomes" id="UP001597032"/>
    </source>
</evidence>
<gene>
    <name evidence="9" type="ORF">ACFQZW_07385</name>
</gene>
<reference evidence="10" key="1">
    <citation type="journal article" date="2019" name="Int. J. Syst. Evol. Microbiol.">
        <title>The Global Catalogue of Microorganisms (GCM) 10K type strain sequencing project: providing services to taxonomists for standard genome sequencing and annotation.</title>
        <authorList>
            <consortium name="The Broad Institute Genomics Platform"/>
            <consortium name="The Broad Institute Genome Sequencing Center for Infectious Disease"/>
            <person name="Wu L."/>
            <person name="Ma J."/>
        </authorList>
    </citation>
    <scope>NUCLEOTIDE SEQUENCE [LARGE SCALE GENOMIC DNA]</scope>
    <source>
        <strain evidence="10">CCUG 60022</strain>
    </source>
</reference>
<dbReference type="Gene3D" id="3.10.20.310">
    <property type="entry name" value="membrane protein fhac"/>
    <property type="match status" value="1"/>
</dbReference>
<dbReference type="EMBL" id="JBHTIC010000007">
    <property type="protein sequence ID" value="MFD0761900.1"/>
    <property type="molecule type" value="Genomic_DNA"/>
</dbReference>
<dbReference type="PROSITE" id="PS51635">
    <property type="entry name" value="PNPLA"/>
    <property type="match status" value="1"/>
</dbReference>
<keyword evidence="10" id="KW-1185">Reference proteome</keyword>
<evidence type="ECO:0000259" key="8">
    <source>
        <dbReference type="PROSITE" id="PS51779"/>
    </source>
</evidence>
<dbReference type="Proteomes" id="UP001597032">
    <property type="component" value="Unassembled WGS sequence"/>
</dbReference>
<evidence type="ECO:0000313" key="9">
    <source>
        <dbReference type="EMBL" id="MFD0761900.1"/>
    </source>
</evidence>
<evidence type="ECO:0000256" key="5">
    <source>
        <dbReference type="ARBA" id="ARBA00023136"/>
    </source>
</evidence>
<dbReference type="PANTHER" id="PTHR14226">
    <property type="entry name" value="NEUROPATHY TARGET ESTERASE/SWISS CHEESE D.MELANOGASTER"/>
    <property type="match status" value="1"/>
</dbReference>
<feature type="domain" description="PNPLA" evidence="7">
    <location>
        <begin position="32"/>
        <end position="222"/>
    </location>
</feature>
<dbReference type="Pfam" id="PF19143">
    <property type="entry name" value="Omp85_2"/>
    <property type="match status" value="1"/>
</dbReference>
<evidence type="ECO:0000256" key="1">
    <source>
        <dbReference type="ARBA" id="ARBA00004370"/>
    </source>
</evidence>
<dbReference type="InterPro" id="IPR043864">
    <property type="entry name" value="Omp85-like_dom"/>
</dbReference>
<comment type="caution">
    <text evidence="9">The sequence shown here is derived from an EMBL/GenBank/DDBJ whole genome shotgun (WGS) entry which is preliminary data.</text>
</comment>
<comment type="subcellular location">
    <subcellularLocation>
        <location evidence="1">Membrane</location>
    </subcellularLocation>
</comment>
<keyword evidence="4 6" id="KW-0443">Lipid metabolism</keyword>
<feature type="domain" description="POTRA" evidence="8">
    <location>
        <begin position="330"/>
        <end position="401"/>
    </location>
</feature>
<dbReference type="InterPro" id="IPR050301">
    <property type="entry name" value="NTE"/>
</dbReference>
<dbReference type="InterPro" id="IPR002641">
    <property type="entry name" value="PNPLA_dom"/>
</dbReference>
<keyword evidence="2 6" id="KW-0378">Hydrolase</keyword>
<feature type="short sequence motif" description="DGA/G" evidence="6">
    <location>
        <begin position="209"/>
        <end position="211"/>
    </location>
</feature>
<sequence>MKKTIILTFLLIVSVGFSQEISKQKKDVKVGLVLSGGGAKGFAHVSVLKVLEEAGVRVDYIGGTSMGAIIGALYASGYNATQLDSIIRSIDFEKILSDDLPRKSKPFYEKEIGEKYALTLPIINKKIGIPRALTGGQNVLNLLTQLTQHVNNINDFSKLPIPFLCIATNLETGNQEILKSGFLPEAVRASGSFPTLLTPVEIDGKLLTDGGIVNNFPVDEVIDMGADIIIGVDIQSGLNSKNELDSAVKILNQIVGFQMYNTLNSKHKKVDLIIKPNMEEYNVVSFDKVNEIMEEGERAAREKYSEFSDISKSQLSAQTQKVNTKQIQQLHIEKIEIEGNKNYTRAYILGKLNLRKRDTTSYKKLIESINNLTSTGNFENIQYRIVDGDHGSIVKFKVKENRISNFLKLGVHFDDLYKTGIILNSTAKHIFYKNDVVSADLILGDNVRYNFDYFVDNGFYTSFGLKSRYSSFNSNVKFDEANVNKINLVYEDFTNQLYFQTVFSRKFAIGIGGEYKRIKAFTETITSLENNIFAENKGRLYFDRSNYFNLFSYLKIDTYNKNYFQKKGAYLNTEFKWYGSSSDYNNDFSSFFQLKGKIGLAHTFFNKLTAHFQSEAGITIGSNGNRALDYNLGGYGENYINNFIPFYGYDLAQLNENSFLKSSMTFRYEFLPKNYLSTTANYARVEKDIFNEGRIFENTKSGYMVGYGLDTFIGPVEINYAWSPDHNEKYWYFNVGFWF</sequence>
<dbReference type="PANTHER" id="PTHR14226:SF76">
    <property type="entry name" value="NTE FAMILY PROTEIN RSSA"/>
    <property type="match status" value="1"/>
</dbReference>
<keyword evidence="5" id="KW-0472">Membrane</keyword>
<feature type="short sequence motif" description="GXGXXG" evidence="6">
    <location>
        <begin position="36"/>
        <end position="41"/>
    </location>
</feature>
<dbReference type="PROSITE" id="PS51779">
    <property type="entry name" value="POTRA"/>
    <property type="match status" value="1"/>
</dbReference>
<organism evidence="9 10">
    <name type="scientific">Lutibacter aestuarii</name>
    <dbReference type="NCBI Taxonomy" id="861111"/>
    <lineage>
        <taxon>Bacteria</taxon>
        <taxon>Pseudomonadati</taxon>
        <taxon>Bacteroidota</taxon>
        <taxon>Flavobacteriia</taxon>
        <taxon>Flavobacteriales</taxon>
        <taxon>Flavobacteriaceae</taxon>
        <taxon>Lutibacter</taxon>
    </lineage>
</organism>
<dbReference type="CDD" id="cd07205">
    <property type="entry name" value="Pat_PNPLA6_PNPLA7_NTE1_like"/>
    <property type="match status" value="1"/>
</dbReference>
<dbReference type="InterPro" id="IPR016035">
    <property type="entry name" value="Acyl_Trfase/lysoPLipase"/>
</dbReference>
<feature type="active site" description="Nucleophile" evidence="6">
    <location>
        <position position="65"/>
    </location>
</feature>
<dbReference type="Gene3D" id="3.40.1090.10">
    <property type="entry name" value="Cytosolic phospholipase A2 catalytic domain"/>
    <property type="match status" value="2"/>
</dbReference>
<evidence type="ECO:0000256" key="2">
    <source>
        <dbReference type="ARBA" id="ARBA00022801"/>
    </source>
</evidence>
<dbReference type="Pfam" id="PF01734">
    <property type="entry name" value="Patatin"/>
    <property type="match status" value="1"/>
</dbReference>
<evidence type="ECO:0000256" key="3">
    <source>
        <dbReference type="ARBA" id="ARBA00022963"/>
    </source>
</evidence>
<evidence type="ECO:0000256" key="6">
    <source>
        <dbReference type="PROSITE-ProRule" id="PRU01161"/>
    </source>
</evidence>
<evidence type="ECO:0000256" key="4">
    <source>
        <dbReference type="ARBA" id="ARBA00023098"/>
    </source>
</evidence>
<accession>A0ABW2Z4Y7</accession>
<proteinExistence type="predicted"/>
<dbReference type="InterPro" id="IPR034746">
    <property type="entry name" value="POTRA"/>
</dbReference>
<dbReference type="RefSeq" id="WP_386782098.1">
    <property type="nucleotide sequence ID" value="NZ_JBHTIC010000007.1"/>
</dbReference>
<name>A0ABW2Z4Y7_9FLAO</name>
<keyword evidence="3 6" id="KW-0442">Lipid degradation</keyword>
<feature type="short sequence motif" description="GXSXG" evidence="6">
    <location>
        <begin position="63"/>
        <end position="67"/>
    </location>
</feature>
<evidence type="ECO:0000259" key="7">
    <source>
        <dbReference type="PROSITE" id="PS51635"/>
    </source>
</evidence>
<protein>
    <submittedName>
        <fullName evidence="9">Patatin-like phospholipase family protein</fullName>
    </submittedName>
</protein>